<comment type="similarity">
    <text evidence="2">Belongs to the peptidase C48 family.</text>
</comment>
<dbReference type="PANTHER" id="PTHR12606:SF10">
    <property type="entry name" value="SENTRIN-SPECIFIC PROTEASE 5"/>
    <property type="match status" value="1"/>
</dbReference>
<dbReference type="SUPFAM" id="SSF54001">
    <property type="entry name" value="Cysteine proteinases"/>
    <property type="match status" value="1"/>
</dbReference>
<dbReference type="Gene3D" id="3.40.395.10">
    <property type="entry name" value="Adenoviral Proteinase, Chain A"/>
    <property type="match status" value="1"/>
</dbReference>
<evidence type="ECO:0000256" key="2">
    <source>
        <dbReference type="ARBA" id="ARBA00005234"/>
    </source>
</evidence>
<dbReference type="GO" id="GO:0006508">
    <property type="term" value="P:proteolysis"/>
    <property type="evidence" value="ECO:0007669"/>
    <property type="project" value="UniProtKB-KW"/>
</dbReference>
<keyword evidence="11" id="KW-1185">Reference proteome</keyword>
<dbReference type="EMBL" id="JAFJMO010000004">
    <property type="protein sequence ID" value="KAJ8279620.1"/>
    <property type="molecule type" value="Genomic_DNA"/>
</dbReference>
<dbReference type="GO" id="GO:0016926">
    <property type="term" value="P:protein desumoylation"/>
    <property type="evidence" value="ECO:0007669"/>
    <property type="project" value="TreeGrafter"/>
</dbReference>
<evidence type="ECO:0000256" key="1">
    <source>
        <dbReference type="ARBA" id="ARBA00004604"/>
    </source>
</evidence>
<keyword evidence="6" id="KW-0788">Thiol protease</keyword>
<feature type="compositionally biased region" description="Low complexity" evidence="8">
    <location>
        <begin position="372"/>
        <end position="383"/>
    </location>
</feature>
<dbReference type="Pfam" id="PF02902">
    <property type="entry name" value="Peptidase_C48"/>
    <property type="match status" value="1"/>
</dbReference>
<keyword evidence="4" id="KW-0833">Ubl conjugation pathway</keyword>
<dbReference type="PROSITE" id="PS50600">
    <property type="entry name" value="ULP_PROTEASE"/>
    <property type="match status" value="1"/>
</dbReference>
<gene>
    <name evidence="10" type="ORF">COCON_G00066860</name>
</gene>
<feature type="region of interest" description="Disordered" evidence="8">
    <location>
        <begin position="285"/>
        <end position="398"/>
    </location>
</feature>
<feature type="region of interest" description="Disordered" evidence="8">
    <location>
        <begin position="222"/>
        <end position="243"/>
    </location>
</feature>
<evidence type="ECO:0000256" key="4">
    <source>
        <dbReference type="ARBA" id="ARBA00022786"/>
    </source>
</evidence>
<dbReference type="InterPro" id="IPR038765">
    <property type="entry name" value="Papain-like_cys_pep_sf"/>
</dbReference>
<feature type="region of interest" description="Disordered" evidence="8">
    <location>
        <begin position="170"/>
        <end position="206"/>
    </location>
</feature>
<dbReference type="PANTHER" id="PTHR12606">
    <property type="entry name" value="SENTRIN/SUMO-SPECIFIC PROTEASE"/>
    <property type="match status" value="1"/>
</dbReference>
<evidence type="ECO:0000256" key="8">
    <source>
        <dbReference type="SAM" id="MobiDB-lite"/>
    </source>
</evidence>
<evidence type="ECO:0000256" key="6">
    <source>
        <dbReference type="ARBA" id="ARBA00022807"/>
    </source>
</evidence>
<dbReference type="Pfam" id="PF19722">
    <property type="entry name" value="SENP3_5_N"/>
    <property type="match status" value="1"/>
</dbReference>
<dbReference type="Proteomes" id="UP001152803">
    <property type="component" value="Unassembled WGS sequence"/>
</dbReference>
<protein>
    <recommendedName>
        <fullName evidence="9">Ubiquitin-like protease family profile domain-containing protein</fullName>
    </recommendedName>
</protein>
<dbReference type="InterPro" id="IPR003653">
    <property type="entry name" value="Peptidase_C48_C"/>
</dbReference>
<evidence type="ECO:0000259" key="9">
    <source>
        <dbReference type="PROSITE" id="PS50600"/>
    </source>
</evidence>
<evidence type="ECO:0000256" key="7">
    <source>
        <dbReference type="ARBA" id="ARBA00023242"/>
    </source>
</evidence>
<feature type="compositionally biased region" description="Polar residues" evidence="8">
    <location>
        <begin position="177"/>
        <end position="191"/>
    </location>
</feature>
<name>A0A9Q1I422_CONCO</name>
<dbReference type="OrthoDB" id="1939479at2759"/>
<evidence type="ECO:0000313" key="11">
    <source>
        <dbReference type="Proteomes" id="UP001152803"/>
    </source>
</evidence>
<dbReference type="GO" id="GO:0016929">
    <property type="term" value="F:deSUMOylase activity"/>
    <property type="evidence" value="ECO:0007669"/>
    <property type="project" value="TreeGrafter"/>
</dbReference>
<sequence length="853" mass="95162">MCNYGRVLLSPRIMMNHRHPKRSVNVTTLAFPPCTWPRVSVWESRCKRSPPHSRKRRSIANAARIIFGERTALQLEIKFTSKKRSKRSRKPRWSTHLLIPFKCVTRVQKPWTVSHQLVYSKPKENPAECLIKSGSSTGPLDTTESYKLLPQKTTLKATGLLPHNNNLCDPAAGGTTGNRNKLTIKGASTGTKHPEVRTRSGPSDNKTTVSLLLMRYPSDVQNRSREVGKPHIGSLGKERKAKKFSRISTLRGRTLKAGVLGYLSGLSAESKELIQEVNGDDLLRLKRKSQKGEDRDGVEPAQGTMVHDSSVPETPAAGAGHGRTSSRKRTPKACDCCGPNCRPPQPPPAKAQALGKPGRRGRRKKVPEGEPPTHTTPTTPRLPALNGADEPEGDPQHGVDMEVELPVTEELSPITGVTLAVTGVTLPVTGVTLPVTGVTLPVTGLTLALTEVTLPVTEVTLPVTEVTLPVTEVTSPVTEVMSPVTEVTSPITEVMSPVMDMTSPVTEVMSSVTEMTSPVTEVTLLEEELVLESPELEVPVLESPEFVVPEFCPSLYTSALLDHRYCKTEEAESATERGEPKNKLLTTDVNDEDLTELIHEFLEHFYGKYGSFIPLSETDVLEHLNKKLNSDLTNRQSFIFSEVTKYRAGLACAPMHYFTVAYNKHSLTLEDLSTLDEQNWVNDQVINMYGELIVEATNHKVHFFNSFFHRQLVAKGYEGVKRWTKKVDLFTKSLLLIPIHLEIHWSLITVDVTHQTIHFYDSQGITFKYAVENILKYILAEAKEKQQTVYQKGWKMIANKSIPQQKNDSDCGVFVLEYCKCLALKQPLQFTQEDMPRVRKRIYQELCECKLKC</sequence>
<evidence type="ECO:0000256" key="3">
    <source>
        <dbReference type="ARBA" id="ARBA00022670"/>
    </source>
</evidence>
<dbReference type="AlphaFoldDB" id="A0A9Q1I422"/>
<proteinExistence type="inferred from homology"/>
<comment type="subcellular location">
    <subcellularLocation>
        <location evidence="1">Nucleus</location>
        <location evidence="1">Nucleolus</location>
    </subcellularLocation>
</comment>
<comment type="caution">
    <text evidence="10">The sequence shown here is derived from an EMBL/GenBank/DDBJ whole genome shotgun (WGS) entry which is preliminary data.</text>
</comment>
<keyword evidence="5" id="KW-0378">Hydrolase</keyword>
<keyword evidence="3" id="KW-0645">Protease</keyword>
<dbReference type="FunFam" id="3.40.395.10:FF:000002">
    <property type="entry name" value="Putative sentrin-specific protease 5"/>
    <property type="match status" value="1"/>
</dbReference>
<evidence type="ECO:0000313" key="10">
    <source>
        <dbReference type="EMBL" id="KAJ8279620.1"/>
    </source>
</evidence>
<accession>A0A9Q1I422</accession>
<feature type="domain" description="Ubiquitin-like protease family profile" evidence="9">
    <location>
        <begin position="665"/>
        <end position="822"/>
    </location>
</feature>
<dbReference type="InterPro" id="IPR045577">
    <property type="entry name" value="SENP3_5_cons_dom"/>
</dbReference>
<reference evidence="10" key="1">
    <citation type="journal article" date="2023" name="Science">
        <title>Genome structures resolve the early diversification of teleost fishes.</title>
        <authorList>
            <person name="Parey E."/>
            <person name="Louis A."/>
            <person name="Montfort J."/>
            <person name="Bouchez O."/>
            <person name="Roques C."/>
            <person name="Iampietro C."/>
            <person name="Lluch J."/>
            <person name="Castinel A."/>
            <person name="Donnadieu C."/>
            <person name="Desvignes T."/>
            <person name="Floi Bucao C."/>
            <person name="Jouanno E."/>
            <person name="Wen M."/>
            <person name="Mejri S."/>
            <person name="Dirks R."/>
            <person name="Jansen H."/>
            <person name="Henkel C."/>
            <person name="Chen W.J."/>
            <person name="Zahm M."/>
            <person name="Cabau C."/>
            <person name="Klopp C."/>
            <person name="Thompson A.W."/>
            <person name="Robinson-Rechavi M."/>
            <person name="Braasch I."/>
            <person name="Lecointre G."/>
            <person name="Bobe J."/>
            <person name="Postlethwait J.H."/>
            <person name="Berthelot C."/>
            <person name="Roest Crollius H."/>
            <person name="Guiguen Y."/>
        </authorList>
    </citation>
    <scope>NUCLEOTIDE SEQUENCE</scope>
    <source>
        <strain evidence="10">Concon-B</strain>
    </source>
</reference>
<keyword evidence="7" id="KW-0539">Nucleus</keyword>
<dbReference type="GO" id="GO:0005730">
    <property type="term" value="C:nucleolus"/>
    <property type="evidence" value="ECO:0007669"/>
    <property type="project" value="UniProtKB-SubCell"/>
</dbReference>
<evidence type="ECO:0000256" key="5">
    <source>
        <dbReference type="ARBA" id="ARBA00022801"/>
    </source>
</evidence>
<organism evidence="10 11">
    <name type="scientific">Conger conger</name>
    <name type="common">Conger eel</name>
    <name type="synonym">Muraena conger</name>
    <dbReference type="NCBI Taxonomy" id="82655"/>
    <lineage>
        <taxon>Eukaryota</taxon>
        <taxon>Metazoa</taxon>
        <taxon>Chordata</taxon>
        <taxon>Craniata</taxon>
        <taxon>Vertebrata</taxon>
        <taxon>Euteleostomi</taxon>
        <taxon>Actinopterygii</taxon>
        <taxon>Neopterygii</taxon>
        <taxon>Teleostei</taxon>
        <taxon>Anguilliformes</taxon>
        <taxon>Congridae</taxon>
        <taxon>Conger</taxon>
    </lineage>
</organism>